<evidence type="ECO:0000313" key="2">
    <source>
        <dbReference type="Proteomes" id="UP000828390"/>
    </source>
</evidence>
<dbReference type="Proteomes" id="UP000828390">
    <property type="component" value="Unassembled WGS sequence"/>
</dbReference>
<reference evidence="1" key="1">
    <citation type="journal article" date="2019" name="bioRxiv">
        <title>The Genome of the Zebra Mussel, Dreissena polymorpha: A Resource for Invasive Species Research.</title>
        <authorList>
            <person name="McCartney M.A."/>
            <person name="Auch B."/>
            <person name="Kono T."/>
            <person name="Mallez S."/>
            <person name="Zhang Y."/>
            <person name="Obille A."/>
            <person name="Becker A."/>
            <person name="Abrahante J.E."/>
            <person name="Garbe J."/>
            <person name="Badalamenti J.P."/>
            <person name="Herman A."/>
            <person name="Mangelson H."/>
            <person name="Liachko I."/>
            <person name="Sullivan S."/>
            <person name="Sone E.D."/>
            <person name="Koren S."/>
            <person name="Silverstein K.A.T."/>
            <person name="Beckman K.B."/>
            <person name="Gohl D.M."/>
        </authorList>
    </citation>
    <scope>NUCLEOTIDE SEQUENCE</scope>
    <source>
        <strain evidence="1">Duluth1</strain>
        <tissue evidence="1">Whole animal</tissue>
    </source>
</reference>
<organism evidence="1 2">
    <name type="scientific">Dreissena polymorpha</name>
    <name type="common">Zebra mussel</name>
    <name type="synonym">Mytilus polymorpha</name>
    <dbReference type="NCBI Taxonomy" id="45954"/>
    <lineage>
        <taxon>Eukaryota</taxon>
        <taxon>Metazoa</taxon>
        <taxon>Spiralia</taxon>
        <taxon>Lophotrochozoa</taxon>
        <taxon>Mollusca</taxon>
        <taxon>Bivalvia</taxon>
        <taxon>Autobranchia</taxon>
        <taxon>Heteroconchia</taxon>
        <taxon>Euheterodonta</taxon>
        <taxon>Imparidentia</taxon>
        <taxon>Neoheterodontei</taxon>
        <taxon>Myida</taxon>
        <taxon>Dreissenoidea</taxon>
        <taxon>Dreissenidae</taxon>
        <taxon>Dreissena</taxon>
    </lineage>
</organism>
<sequence length="61" mass="7344">MYRNRYWNERFKSKVDIKPAESGFEAENSRDCEMKALLDRVDKLERERRSAAGKRNVECFN</sequence>
<protein>
    <submittedName>
        <fullName evidence="1">Uncharacterized protein</fullName>
    </submittedName>
</protein>
<accession>A0A9D4R3G4</accession>
<dbReference type="AlphaFoldDB" id="A0A9D4R3G4"/>
<gene>
    <name evidence="1" type="ORF">DPMN_094352</name>
</gene>
<keyword evidence="2" id="KW-1185">Reference proteome</keyword>
<name>A0A9D4R3G4_DREPO</name>
<reference evidence="1" key="2">
    <citation type="submission" date="2020-11" db="EMBL/GenBank/DDBJ databases">
        <authorList>
            <person name="McCartney M.A."/>
            <person name="Auch B."/>
            <person name="Kono T."/>
            <person name="Mallez S."/>
            <person name="Becker A."/>
            <person name="Gohl D.M."/>
            <person name="Silverstein K.A.T."/>
            <person name="Koren S."/>
            <person name="Bechman K.B."/>
            <person name="Herman A."/>
            <person name="Abrahante J.E."/>
            <person name="Garbe J."/>
        </authorList>
    </citation>
    <scope>NUCLEOTIDE SEQUENCE</scope>
    <source>
        <strain evidence="1">Duluth1</strain>
        <tissue evidence="1">Whole animal</tissue>
    </source>
</reference>
<dbReference type="EMBL" id="JAIWYP010000003">
    <property type="protein sequence ID" value="KAH3851865.1"/>
    <property type="molecule type" value="Genomic_DNA"/>
</dbReference>
<proteinExistence type="predicted"/>
<comment type="caution">
    <text evidence="1">The sequence shown here is derived from an EMBL/GenBank/DDBJ whole genome shotgun (WGS) entry which is preliminary data.</text>
</comment>
<evidence type="ECO:0000313" key="1">
    <source>
        <dbReference type="EMBL" id="KAH3851865.1"/>
    </source>
</evidence>